<evidence type="ECO:0000313" key="2">
    <source>
        <dbReference type="EMBL" id="KAG2549600.1"/>
    </source>
</evidence>
<dbReference type="Proteomes" id="UP000823388">
    <property type="component" value="Chromosome 9K"/>
</dbReference>
<feature type="compositionally biased region" description="Low complexity" evidence="1">
    <location>
        <begin position="109"/>
        <end position="118"/>
    </location>
</feature>
<comment type="caution">
    <text evidence="2">The sequence shown here is derived from an EMBL/GenBank/DDBJ whole genome shotgun (WGS) entry which is preliminary data.</text>
</comment>
<organism evidence="2 3">
    <name type="scientific">Panicum virgatum</name>
    <name type="common">Blackwell switchgrass</name>
    <dbReference type="NCBI Taxonomy" id="38727"/>
    <lineage>
        <taxon>Eukaryota</taxon>
        <taxon>Viridiplantae</taxon>
        <taxon>Streptophyta</taxon>
        <taxon>Embryophyta</taxon>
        <taxon>Tracheophyta</taxon>
        <taxon>Spermatophyta</taxon>
        <taxon>Magnoliopsida</taxon>
        <taxon>Liliopsida</taxon>
        <taxon>Poales</taxon>
        <taxon>Poaceae</taxon>
        <taxon>PACMAD clade</taxon>
        <taxon>Panicoideae</taxon>
        <taxon>Panicodae</taxon>
        <taxon>Paniceae</taxon>
        <taxon>Panicinae</taxon>
        <taxon>Panicum</taxon>
        <taxon>Panicum sect. Hiantes</taxon>
    </lineage>
</organism>
<proteinExistence type="predicted"/>
<name>A0A8T0NJQ1_PANVG</name>
<reference evidence="2 3" key="1">
    <citation type="submission" date="2020-05" db="EMBL/GenBank/DDBJ databases">
        <title>WGS assembly of Panicum virgatum.</title>
        <authorList>
            <person name="Lovell J.T."/>
            <person name="Jenkins J."/>
            <person name="Shu S."/>
            <person name="Juenger T.E."/>
            <person name="Schmutz J."/>
        </authorList>
    </citation>
    <scope>NUCLEOTIDE SEQUENCE [LARGE SCALE GENOMIC DNA]</scope>
    <source>
        <strain evidence="3">cv. AP13</strain>
    </source>
</reference>
<protein>
    <submittedName>
        <fullName evidence="2">Uncharacterized protein</fullName>
    </submittedName>
</protein>
<evidence type="ECO:0000256" key="1">
    <source>
        <dbReference type="SAM" id="MobiDB-lite"/>
    </source>
</evidence>
<keyword evidence="3" id="KW-1185">Reference proteome</keyword>
<feature type="compositionally biased region" description="Polar residues" evidence="1">
    <location>
        <begin position="177"/>
        <end position="190"/>
    </location>
</feature>
<dbReference type="EMBL" id="CM029053">
    <property type="protein sequence ID" value="KAG2549600.1"/>
    <property type="molecule type" value="Genomic_DNA"/>
</dbReference>
<feature type="region of interest" description="Disordered" evidence="1">
    <location>
        <begin position="168"/>
        <end position="192"/>
    </location>
</feature>
<feature type="compositionally biased region" description="Basic residues" evidence="1">
    <location>
        <begin position="131"/>
        <end position="140"/>
    </location>
</feature>
<accession>A0A8T0NJQ1</accession>
<feature type="region of interest" description="Disordered" evidence="1">
    <location>
        <begin position="79"/>
        <end position="142"/>
    </location>
</feature>
<evidence type="ECO:0000313" key="3">
    <source>
        <dbReference type="Proteomes" id="UP000823388"/>
    </source>
</evidence>
<dbReference type="AlphaFoldDB" id="A0A8T0NJQ1"/>
<sequence>MQQGFDRSSQKTIVVDRGQAPAAGNAAGWAASIANASRATIAEGKWYSAGACAAPAALSVARLITGEADHILAAPPVSAAGSHPVLPANEPPLDPTRRRPTSRLWIPPAAGAAGQRAASVSHPAPLEAGRGRRRPTRRGSPRLFLASTRRRARGVGFEGAVIWKNRTPPYFPRQQKNRTSQNIAVPSSPTERPRFLVDGVSCCSRRRRPRNPNCCRRHRRGG</sequence>
<gene>
    <name evidence="2" type="ORF">PVAP13_9KG249426</name>
</gene>